<evidence type="ECO:0000259" key="2">
    <source>
        <dbReference type="PROSITE" id="PS50994"/>
    </source>
</evidence>
<dbReference type="InterPro" id="IPR050951">
    <property type="entry name" value="Retrovirus_Pol_polyprotein"/>
</dbReference>
<gene>
    <name evidence="4" type="primary">zgc:113436</name>
</gene>
<dbReference type="PROSITE" id="PS50994">
    <property type="entry name" value="INTEGRASE"/>
    <property type="match status" value="1"/>
</dbReference>
<dbReference type="InterPro" id="IPR012337">
    <property type="entry name" value="RNaseH-like_sf"/>
</dbReference>
<dbReference type="OrthoDB" id="413122at2759"/>
<dbReference type="Proteomes" id="UP000515150">
    <property type="component" value="Chromosome 9"/>
</dbReference>
<feature type="domain" description="Integrase catalytic" evidence="2">
    <location>
        <begin position="145"/>
        <end position="303"/>
    </location>
</feature>
<dbReference type="FunFam" id="1.10.340.70:FF:000001">
    <property type="entry name" value="Retrovirus-related Pol polyprotein from transposon gypsy-like Protein"/>
    <property type="match status" value="1"/>
</dbReference>
<dbReference type="AlphaFoldDB" id="A0A8M1HIH9"/>
<sequence length="433" mass="49745">MLSAESLLVAEEEVVESSSNKLGDIYTFVSKGCFPQTMNPLRKKNLKRYAQRFIIDEGKLYYVGPKKEEKREVVIEAERKRQIFLDCHFNDIGHHLGQKKTVHRIQSKYYWLGIIKDVVDWIKVCETCQRTERSKSLARMVRPIKVDAPWDIIGIDIIGPVAETQQGNAYVTVIIDYFSKWPEAFPLQKTDALSVTRCISKCIYKFGAPKSIVCTQNADFCDEVTRLLRDRWSIVQKISSVDQLQLNPLHDCTGPLLKEAIVQMIAEKQAEWDDFLEPVLFLFRTSTNPTTKFTPYSLMFNRKANLPNETMLSPLNYDDQGQDMYSTKEKATACMSIMQEQQNSVKQLVLANMNAAYKQEKKRNIKCRRHKRPFTTFNIADPLFSTGDSPSSKKMKDSLYLSFPVETVLATEHRSSDETKTALGYQLAESDVH</sequence>
<name>A0A8M1HIH9_BETSP</name>
<dbReference type="GO" id="GO:0003676">
    <property type="term" value="F:nucleic acid binding"/>
    <property type="evidence" value="ECO:0007669"/>
    <property type="project" value="InterPro"/>
</dbReference>
<dbReference type="GO" id="GO:0015074">
    <property type="term" value="P:DNA integration"/>
    <property type="evidence" value="ECO:0007669"/>
    <property type="project" value="InterPro"/>
</dbReference>
<dbReference type="Gene3D" id="1.10.340.70">
    <property type="match status" value="1"/>
</dbReference>
<dbReference type="KEGG" id="bspl:121202475"/>
<dbReference type="PANTHER" id="PTHR37984:SF5">
    <property type="entry name" value="PROTEIN NYNRIN-LIKE"/>
    <property type="match status" value="1"/>
</dbReference>
<organism evidence="3 4">
    <name type="scientific">Betta splendens</name>
    <name type="common">Siamese fighting fish</name>
    <dbReference type="NCBI Taxonomy" id="158456"/>
    <lineage>
        <taxon>Eukaryota</taxon>
        <taxon>Metazoa</taxon>
        <taxon>Chordata</taxon>
        <taxon>Craniata</taxon>
        <taxon>Vertebrata</taxon>
        <taxon>Euteleostomi</taxon>
        <taxon>Actinopterygii</taxon>
        <taxon>Neopterygii</taxon>
        <taxon>Teleostei</taxon>
        <taxon>Neoteleostei</taxon>
        <taxon>Acanthomorphata</taxon>
        <taxon>Anabantaria</taxon>
        <taxon>Anabantiformes</taxon>
        <taxon>Anabantoidei</taxon>
        <taxon>Osphronemidae</taxon>
        <taxon>Betta</taxon>
    </lineage>
</organism>
<dbReference type="GeneID" id="121202475"/>
<accession>A0A8M1HIH9</accession>
<dbReference type="SUPFAM" id="SSF53098">
    <property type="entry name" value="Ribonuclease H-like"/>
    <property type="match status" value="1"/>
</dbReference>
<keyword evidence="3" id="KW-1185">Reference proteome</keyword>
<evidence type="ECO:0000313" key="4">
    <source>
        <dbReference type="RefSeq" id="XP_040928284.1"/>
    </source>
</evidence>
<protein>
    <recommendedName>
        <fullName evidence="1">Gypsy retrotransposon integrase-like protein 1</fullName>
    </recommendedName>
</protein>
<dbReference type="InterPro" id="IPR036397">
    <property type="entry name" value="RNaseH_sf"/>
</dbReference>
<dbReference type="InterPro" id="IPR041588">
    <property type="entry name" value="Integrase_H2C2"/>
</dbReference>
<dbReference type="Pfam" id="PF00665">
    <property type="entry name" value="rve"/>
    <property type="match status" value="1"/>
</dbReference>
<evidence type="ECO:0000256" key="1">
    <source>
        <dbReference type="ARBA" id="ARBA00039658"/>
    </source>
</evidence>
<dbReference type="Pfam" id="PF17921">
    <property type="entry name" value="Integrase_H2C2"/>
    <property type="match status" value="1"/>
</dbReference>
<dbReference type="InterPro" id="IPR001584">
    <property type="entry name" value="Integrase_cat-core"/>
</dbReference>
<proteinExistence type="predicted"/>
<reference evidence="4" key="1">
    <citation type="submission" date="2025-08" db="UniProtKB">
        <authorList>
            <consortium name="RefSeq"/>
        </authorList>
    </citation>
    <scope>IDENTIFICATION</scope>
</reference>
<dbReference type="RefSeq" id="XP_040928284.1">
    <property type="nucleotide sequence ID" value="XM_041072350.2"/>
</dbReference>
<dbReference type="Gene3D" id="3.30.420.10">
    <property type="entry name" value="Ribonuclease H-like superfamily/Ribonuclease H"/>
    <property type="match status" value="1"/>
</dbReference>
<dbReference type="PANTHER" id="PTHR37984">
    <property type="entry name" value="PROTEIN CBG26694"/>
    <property type="match status" value="1"/>
</dbReference>
<evidence type="ECO:0000313" key="3">
    <source>
        <dbReference type="Proteomes" id="UP000515150"/>
    </source>
</evidence>